<organism evidence="3 4">
    <name type="scientific">Smittium megazygosporum</name>
    <dbReference type="NCBI Taxonomy" id="133381"/>
    <lineage>
        <taxon>Eukaryota</taxon>
        <taxon>Fungi</taxon>
        <taxon>Fungi incertae sedis</taxon>
        <taxon>Zoopagomycota</taxon>
        <taxon>Kickxellomycotina</taxon>
        <taxon>Harpellomycetes</taxon>
        <taxon>Harpellales</taxon>
        <taxon>Legeriomycetaceae</taxon>
        <taxon>Smittium</taxon>
    </lineage>
</organism>
<evidence type="ECO:0000313" key="3">
    <source>
        <dbReference type="EMBL" id="PVV01386.1"/>
    </source>
</evidence>
<evidence type="ECO:0000256" key="2">
    <source>
        <dbReference type="SAM" id="Phobius"/>
    </source>
</evidence>
<keyword evidence="2" id="KW-0472">Membrane</keyword>
<feature type="transmembrane region" description="Helical" evidence="2">
    <location>
        <begin position="265"/>
        <end position="286"/>
    </location>
</feature>
<name>A0A2T9Z9W2_9FUNG</name>
<comment type="caution">
    <text evidence="3">The sequence shown here is derived from an EMBL/GenBank/DDBJ whole genome shotgun (WGS) entry which is preliminary data.</text>
</comment>
<feature type="transmembrane region" description="Helical" evidence="2">
    <location>
        <begin position="14"/>
        <end position="33"/>
    </location>
</feature>
<feature type="transmembrane region" description="Helical" evidence="2">
    <location>
        <begin position="337"/>
        <end position="361"/>
    </location>
</feature>
<feature type="region of interest" description="Disordered" evidence="1">
    <location>
        <begin position="128"/>
        <end position="155"/>
    </location>
</feature>
<dbReference type="EMBL" id="MBFS01001137">
    <property type="protein sequence ID" value="PVV01386.1"/>
    <property type="molecule type" value="Genomic_DNA"/>
</dbReference>
<keyword evidence="2" id="KW-0812">Transmembrane</keyword>
<dbReference type="OrthoDB" id="5600359at2759"/>
<dbReference type="AlphaFoldDB" id="A0A2T9Z9W2"/>
<keyword evidence="4" id="KW-1185">Reference proteome</keyword>
<dbReference type="Proteomes" id="UP000245609">
    <property type="component" value="Unassembled WGS sequence"/>
</dbReference>
<feature type="transmembrane region" description="Helical" evidence="2">
    <location>
        <begin position="368"/>
        <end position="387"/>
    </location>
</feature>
<sequence length="726" mass="83368">MIDQDIFFRVVSEIPNLTMILIMILIILYLLALRQYSSDWRTSLESHSKSALYSKLATPLLRTISSELHPRSLSEFPKIQDKVNENNLSSKTHPSDKIQNDNLLGKTKLEFKLDAMPEFSFDPTFQGPSLPSSSELTKDFPSSDNDISSIKNSSRNRRISPNLQIIRLSQSIFQNKDQPNNVPPSNLDSKNSSNSFIEKLIVVPIIPIIFVYLAARVFWDVYKIIVFISVDLLLISISRAYTVFQKCRSWATDSIFAFYTKSRNFLISTLSQFIMNFIEISALWLYNTGFPVISTGISESYSYAKQFQQWFSGGGGTKIANSIEYFYFTKFLPVFNFIIRLYALISSLLVVITTVTYITVFKIAANSIIYLNVSMNYLKAAFGYLSLSIMHSTQALQVRFELLYARFSPAIKIAFAAFKSGFVALVQKLSLFWEATLYPVVIQCSLFFRTLGSWATSFLSKIPDLAIQCRSWILAFTESFTNNILQLCQQILSLSTKIKNSMTNLYYKSIPKMLIMLECATNIAFVVHHWINIITIWICKLSKWASGHVIYIYNTYFSEFIRAVLVVSHHFYVLCIMPLLQHIAKWMITGYGHARRYSFIMYESAKQHSVLAYYKFAQFALEAYQILAEYSVNAWKETAQSRVQILIFIADLFKNAYLVFISLVSSFVQYAYLLSQLITSVASKMVDDSNDKVRDLLTSTREHADNLVETWSRLFVDTNEQKSKIE</sequence>
<gene>
    <name evidence="3" type="ORF">BB560_004197</name>
</gene>
<feature type="transmembrane region" description="Helical" evidence="2">
    <location>
        <begin position="200"/>
        <end position="218"/>
    </location>
</feature>
<proteinExistence type="predicted"/>
<keyword evidence="2" id="KW-1133">Transmembrane helix</keyword>
<reference evidence="3 4" key="1">
    <citation type="journal article" date="2018" name="MBio">
        <title>Comparative Genomics Reveals the Core Gene Toolbox for the Fungus-Insect Symbiosis.</title>
        <authorList>
            <person name="Wang Y."/>
            <person name="Stata M."/>
            <person name="Wang W."/>
            <person name="Stajich J.E."/>
            <person name="White M.M."/>
            <person name="Moncalvo J.M."/>
        </authorList>
    </citation>
    <scope>NUCLEOTIDE SEQUENCE [LARGE SCALE GENOMIC DNA]</scope>
    <source>
        <strain evidence="3 4">SC-DP-2</strain>
    </source>
</reference>
<evidence type="ECO:0000256" key="1">
    <source>
        <dbReference type="SAM" id="MobiDB-lite"/>
    </source>
</evidence>
<feature type="transmembrane region" description="Helical" evidence="2">
    <location>
        <begin position="224"/>
        <end position="244"/>
    </location>
</feature>
<accession>A0A2T9Z9W2</accession>
<evidence type="ECO:0000313" key="4">
    <source>
        <dbReference type="Proteomes" id="UP000245609"/>
    </source>
</evidence>
<feature type="compositionally biased region" description="Low complexity" evidence="1">
    <location>
        <begin position="142"/>
        <end position="153"/>
    </location>
</feature>
<protein>
    <submittedName>
        <fullName evidence="3">Uncharacterized protein</fullName>
    </submittedName>
</protein>